<name>A0A850HHC5_9FIRM</name>
<dbReference type="Proteomes" id="UP000701680">
    <property type="component" value="Unassembled WGS sequence"/>
</dbReference>
<evidence type="ECO:0000313" key="2">
    <source>
        <dbReference type="EMBL" id="NSK13314.1"/>
    </source>
</evidence>
<evidence type="ECO:0000313" key="4">
    <source>
        <dbReference type="Proteomes" id="UP000528555"/>
    </source>
</evidence>
<dbReference type="RefSeq" id="WP_159459846.1">
    <property type="nucleotide sequence ID" value="NZ_JAAITX010000001.1"/>
</dbReference>
<dbReference type="OrthoDB" id="9787351at2"/>
<reference evidence="4 5" key="1">
    <citation type="journal article" date="2020" name="Cell Host Microbe">
        <title>Functional and Genomic Variation between Human-Derived Isolates of Lachnospiraceae Reveals Inter- and Intra-Species Diversity.</title>
        <authorList>
            <person name="Sorbara M.T."/>
            <person name="Littmann E.R."/>
            <person name="Fontana E."/>
            <person name="Moody T.U."/>
            <person name="Kohout C.E."/>
            <person name="Gjonbalaj M."/>
            <person name="Eaton V."/>
            <person name="Seok R."/>
            <person name="Leiner I.M."/>
            <person name="Pamer E.G."/>
        </authorList>
    </citation>
    <scope>NUCLEOTIDE SEQUENCE [LARGE SCALE GENOMIC DNA]</scope>
    <source>
        <strain evidence="3 4">MSK.17.11</strain>
        <strain evidence="2 5">MSK.17.38</strain>
    </source>
</reference>
<reference evidence="3" key="2">
    <citation type="submission" date="2020-02" db="EMBL/GenBank/DDBJ databases">
        <authorList>
            <person name="Littmann E."/>
            <person name="Sorbara M."/>
        </authorList>
    </citation>
    <scope>NUCLEOTIDE SEQUENCE</scope>
    <source>
        <strain evidence="3">MSK.17.11</strain>
        <strain evidence="2">MSK.17.38</strain>
    </source>
</reference>
<dbReference type="Proteomes" id="UP000528555">
    <property type="component" value="Unassembled WGS sequence"/>
</dbReference>
<dbReference type="EMBL" id="JAAIUO010000001">
    <property type="protein sequence ID" value="NSK13314.1"/>
    <property type="molecule type" value="Genomic_DNA"/>
</dbReference>
<sequence>MGRYKLLGCKIMEREIASVVYSCKNVIDVTLIRQKLHDRPDNLRKVLQNEIDQLESNEHKYSNDTKENDFDAILLGYGLCSNAVIGLHSRKYPIVVPRAHDCITLFMGSKEEYANYYETHKGFFYYTPGFVEIGYPDDDAVWERRYQTYLSRYKGSEKKARRAVEIEKSFIISYQGFSYIKWDTIPFSEYEEKIKQRANEKGWKYEEIIGKNTILKRLVDGEWTEEEFLVVPPGFQVEASYDKDIIKIGKM</sequence>
<dbReference type="AlphaFoldDB" id="A0A850HHC5"/>
<dbReference type="InterPro" id="IPR012437">
    <property type="entry name" value="DUF1638"/>
</dbReference>
<protein>
    <submittedName>
        <fullName evidence="3">DUF1638 domain-containing protein</fullName>
    </submittedName>
</protein>
<comment type="caution">
    <text evidence="3">The sequence shown here is derived from an EMBL/GenBank/DDBJ whole genome shotgun (WGS) entry which is preliminary data.</text>
</comment>
<proteinExistence type="predicted"/>
<feature type="domain" description="DUF1638" evidence="1">
    <location>
        <begin position="32"/>
        <end position="218"/>
    </location>
</feature>
<dbReference type="EMBL" id="JAAITX010000001">
    <property type="protein sequence ID" value="NVH57557.1"/>
    <property type="molecule type" value="Genomic_DNA"/>
</dbReference>
<evidence type="ECO:0000259" key="1">
    <source>
        <dbReference type="Pfam" id="PF07796"/>
    </source>
</evidence>
<evidence type="ECO:0000313" key="3">
    <source>
        <dbReference type="EMBL" id="NVH57557.1"/>
    </source>
</evidence>
<keyword evidence="4" id="KW-1185">Reference proteome</keyword>
<dbReference type="Pfam" id="PF07796">
    <property type="entry name" value="DUF1638"/>
    <property type="match status" value="1"/>
</dbReference>
<evidence type="ECO:0000313" key="5">
    <source>
        <dbReference type="Proteomes" id="UP000701680"/>
    </source>
</evidence>
<organism evidence="3 4">
    <name type="scientific">Dorea phocaeensis</name>
    <dbReference type="NCBI Taxonomy" id="2040291"/>
    <lineage>
        <taxon>Bacteria</taxon>
        <taxon>Bacillati</taxon>
        <taxon>Bacillota</taxon>
        <taxon>Clostridia</taxon>
        <taxon>Lachnospirales</taxon>
        <taxon>Lachnospiraceae</taxon>
        <taxon>Dorea</taxon>
    </lineage>
</organism>
<accession>A0A850HHC5</accession>
<gene>
    <name evidence="3" type="ORF">G5A66_02595</name>
    <name evidence="2" type="ORF">G5A75_00215</name>
</gene>